<dbReference type="Proteomes" id="UP000314982">
    <property type="component" value="Unassembled WGS sequence"/>
</dbReference>
<dbReference type="Ensembl" id="ENSHHUT00000019060.1">
    <property type="protein sequence ID" value="ENSHHUP00000018392.1"/>
    <property type="gene ID" value="ENSHHUG00000011478.1"/>
</dbReference>
<keyword evidence="1" id="KW-1133">Transmembrane helix</keyword>
<keyword evidence="1" id="KW-0472">Membrane</keyword>
<evidence type="ECO:0000256" key="1">
    <source>
        <dbReference type="SAM" id="Phobius"/>
    </source>
</evidence>
<dbReference type="STRING" id="62062.ENSHHUP00000018392"/>
<keyword evidence="3" id="KW-1185">Reference proteome</keyword>
<protein>
    <submittedName>
        <fullName evidence="2">NADH:ubiquinone oxidoreductase core subunit S8b</fullName>
    </submittedName>
</protein>
<organism evidence="2 3">
    <name type="scientific">Hucho hucho</name>
    <name type="common">huchen</name>
    <dbReference type="NCBI Taxonomy" id="62062"/>
    <lineage>
        <taxon>Eukaryota</taxon>
        <taxon>Metazoa</taxon>
        <taxon>Chordata</taxon>
        <taxon>Craniata</taxon>
        <taxon>Vertebrata</taxon>
        <taxon>Euteleostomi</taxon>
        <taxon>Actinopterygii</taxon>
        <taxon>Neopterygii</taxon>
        <taxon>Teleostei</taxon>
        <taxon>Protacanthopterygii</taxon>
        <taxon>Salmoniformes</taxon>
        <taxon>Salmonidae</taxon>
        <taxon>Salmoninae</taxon>
        <taxon>Hucho</taxon>
    </lineage>
</organism>
<reference evidence="2" key="3">
    <citation type="submission" date="2025-09" db="UniProtKB">
        <authorList>
            <consortium name="Ensembl"/>
        </authorList>
    </citation>
    <scope>IDENTIFICATION</scope>
</reference>
<accession>A0A4W5KPA5</accession>
<reference evidence="3" key="1">
    <citation type="submission" date="2018-06" db="EMBL/GenBank/DDBJ databases">
        <title>Genome assembly of Danube salmon.</title>
        <authorList>
            <person name="Macqueen D.J."/>
            <person name="Gundappa M.K."/>
        </authorList>
    </citation>
    <scope>NUCLEOTIDE SEQUENCE [LARGE SCALE GENOMIC DNA]</scope>
</reference>
<keyword evidence="1" id="KW-0812">Transmembrane</keyword>
<name>A0A4W5KPA5_9TELE</name>
<evidence type="ECO:0000313" key="3">
    <source>
        <dbReference type="Proteomes" id="UP000314982"/>
    </source>
</evidence>
<dbReference type="GeneTree" id="ENSGT00970000197792"/>
<sequence>MWDQNPIFCLFDSLTFQQMLHLSLSLSLQFLLSVMSTALCLLYCSRPGAYGVNSPALVRHFSLSIQRGMYKYVNAKELPLDMRSITDRAAQTLLWTELFRGDTYTHTHTHTHTIGLNNIIFCILFYNLTTTKNNHA</sequence>
<dbReference type="AlphaFoldDB" id="A0A4W5KPA5"/>
<proteinExistence type="predicted"/>
<feature type="transmembrane region" description="Helical" evidence="1">
    <location>
        <begin position="20"/>
        <end position="44"/>
    </location>
</feature>
<reference evidence="2" key="2">
    <citation type="submission" date="2025-08" db="UniProtKB">
        <authorList>
            <consortium name="Ensembl"/>
        </authorList>
    </citation>
    <scope>IDENTIFICATION</scope>
</reference>
<evidence type="ECO:0000313" key="2">
    <source>
        <dbReference type="Ensembl" id="ENSHHUP00000018392.1"/>
    </source>
</evidence>